<dbReference type="PANTHER" id="PTHR45856:SF11">
    <property type="entry name" value="FUNGAL LIPASE-LIKE DOMAIN-CONTAINING PROTEIN"/>
    <property type="match status" value="1"/>
</dbReference>
<dbReference type="Gene3D" id="3.40.50.1820">
    <property type="entry name" value="alpha/beta hydrolase"/>
    <property type="match status" value="1"/>
</dbReference>
<accession>A0A0L0G265</accession>
<dbReference type="GO" id="GO:0006629">
    <property type="term" value="P:lipid metabolic process"/>
    <property type="evidence" value="ECO:0007669"/>
    <property type="project" value="InterPro"/>
</dbReference>
<feature type="chain" id="PRO_5005538978" description="Fungal lipase-type domain-containing protein" evidence="1">
    <location>
        <begin position="19"/>
        <end position="294"/>
    </location>
</feature>
<protein>
    <recommendedName>
        <fullName evidence="2">Fungal lipase-type domain-containing protein</fullName>
    </recommendedName>
</protein>
<dbReference type="Proteomes" id="UP000054560">
    <property type="component" value="Unassembled WGS sequence"/>
</dbReference>
<evidence type="ECO:0000313" key="4">
    <source>
        <dbReference type="Proteomes" id="UP000054560"/>
    </source>
</evidence>
<feature type="signal peptide" evidence="1">
    <location>
        <begin position="1"/>
        <end position="18"/>
    </location>
</feature>
<dbReference type="SUPFAM" id="SSF53474">
    <property type="entry name" value="alpha/beta-Hydrolases"/>
    <property type="match status" value="1"/>
</dbReference>
<evidence type="ECO:0000259" key="2">
    <source>
        <dbReference type="Pfam" id="PF01764"/>
    </source>
</evidence>
<name>A0A0L0G265_9EUKA</name>
<evidence type="ECO:0000313" key="3">
    <source>
        <dbReference type="EMBL" id="KNC82929.1"/>
    </source>
</evidence>
<dbReference type="GeneID" id="25905300"/>
<evidence type="ECO:0000256" key="1">
    <source>
        <dbReference type="SAM" id="SignalP"/>
    </source>
</evidence>
<keyword evidence="4" id="KW-1185">Reference proteome</keyword>
<dbReference type="RefSeq" id="XP_014156831.1">
    <property type="nucleotide sequence ID" value="XM_014301356.1"/>
</dbReference>
<organism evidence="3 4">
    <name type="scientific">Sphaeroforma arctica JP610</name>
    <dbReference type="NCBI Taxonomy" id="667725"/>
    <lineage>
        <taxon>Eukaryota</taxon>
        <taxon>Ichthyosporea</taxon>
        <taxon>Ichthyophonida</taxon>
        <taxon>Sphaeroforma</taxon>
    </lineage>
</organism>
<dbReference type="OrthoDB" id="426718at2759"/>
<gene>
    <name evidence="3" type="ORF">SARC_04796</name>
</gene>
<dbReference type="Pfam" id="PF01764">
    <property type="entry name" value="Lipase_3"/>
    <property type="match status" value="1"/>
</dbReference>
<dbReference type="PANTHER" id="PTHR45856">
    <property type="entry name" value="ALPHA/BETA-HYDROLASES SUPERFAMILY PROTEIN"/>
    <property type="match status" value="1"/>
</dbReference>
<dbReference type="AlphaFoldDB" id="A0A0L0G265"/>
<proteinExistence type="predicted"/>
<dbReference type="EMBL" id="KQ241879">
    <property type="protein sequence ID" value="KNC82929.1"/>
    <property type="molecule type" value="Genomic_DNA"/>
</dbReference>
<feature type="domain" description="Fungal lipase-type" evidence="2">
    <location>
        <begin position="119"/>
        <end position="248"/>
    </location>
</feature>
<sequence>MYSKVVTGLLCQALFVAGASVNVERRGETNQTVAANNDAENDGVITIKMQLGPQARGTSWWSWAFDNEDWSKTPYVTESISTIYESKVVTAASIAGAAHPITFSNEALSVNVINNECWVSIAGSGDVQDWIDNLNLGTDAIYYNGQYVGRGFDGFVNGYNEYFSLGMNGVVDQSCSGVSKINFVGYSRGAGIANILAAAYYQFSTYNVELYTFASPRAFDVATSDSFHMRFPQIRVMNDEDVVTSVPFSAWGFKHMGDVVCLNCRETGRNSEESGSIIAHLFYNYAAAVNSLLG</sequence>
<dbReference type="InterPro" id="IPR002921">
    <property type="entry name" value="Fungal_lipase-type"/>
</dbReference>
<keyword evidence="1" id="KW-0732">Signal</keyword>
<reference evidence="3 4" key="1">
    <citation type="submission" date="2011-02" db="EMBL/GenBank/DDBJ databases">
        <title>The Genome Sequence of Sphaeroforma arctica JP610.</title>
        <authorList>
            <consortium name="The Broad Institute Genome Sequencing Platform"/>
            <person name="Russ C."/>
            <person name="Cuomo C."/>
            <person name="Young S.K."/>
            <person name="Zeng Q."/>
            <person name="Gargeya S."/>
            <person name="Alvarado L."/>
            <person name="Berlin A."/>
            <person name="Chapman S.B."/>
            <person name="Chen Z."/>
            <person name="Freedman E."/>
            <person name="Gellesch M."/>
            <person name="Goldberg J."/>
            <person name="Griggs A."/>
            <person name="Gujja S."/>
            <person name="Heilman E."/>
            <person name="Heiman D."/>
            <person name="Howarth C."/>
            <person name="Mehta T."/>
            <person name="Neiman D."/>
            <person name="Pearson M."/>
            <person name="Roberts A."/>
            <person name="Saif S."/>
            <person name="Shea T."/>
            <person name="Shenoy N."/>
            <person name="Sisk P."/>
            <person name="Stolte C."/>
            <person name="Sykes S."/>
            <person name="White J."/>
            <person name="Yandava C."/>
            <person name="Burger G."/>
            <person name="Gray M.W."/>
            <person name="Holland P.W.H."/>
            <person name="King N."/>
            <person name="Lang F.B.F."/>
            <person name="Roger A.J."/>
            <person name="Ruiz-Trillo I."/>
            <person name="Haas B."/>
            <person name="Nusbaum C."/>
            <person name="Birren B."/>
        </authorList>
    </citation>
    <scope>NUCLEOTIDE SEQUENCE [LARGE SCALE GENOMIC DNA]</scope>
    <source>
        <strain evidence="3 4">JP610</strain>
    </source>
</reference>
<dbReference type="InterPro" id="IPR029058">
    <property type="entry name" value="AB_hydrolase_fold"/>
</dbReference>
<dbReference type="InterPro" id="IPR051218">
    <property type="entry name" value="Sec_MonoDiacylglyc_Lipase"/>
</dbReference>